<reference evidence="2" key="1">
    <citation type="submission" date="2016-01" db="EMBL/GenBank/DDBJ databases">
        <authorList>
            <person name="Mitreva M."/>
            <person name="Pepin K.H."/>
            <person name="Mihindukulasuriya K.A."/>
            <person name="Fulton R."/>
            <person name="Fronick C."/>
            <person name="O'Laughlin M."/>
            <person name="Miner T."/>
            <person name="Herter B."/>
            <person name="Rosa B.A."/>
            <person name="Cordes M."/>
            <person name="Tomlinson C."/>
            <person name="Wollam A."/>
            <person name="Palsikar V.B."/>
            <person name="Mardis E.R."/>
            <person name="Wilson R.K."/>
        </authorList>
    </citation>
    <scope>NUCLEOTIDE SEQUENCE [LARGE SCALE GENOMIC DNA]</scope>
    <source>
        <strain evidence="2">GED7749B</strain>
    </source>
</reference>
<protein>
    <submittedName>
        <fullName evidence="1">Uncharacterized protein</fullName>
    </submittedName>
</protein>
<sequence>MYNAKTGNRVSGFLFFFCGKKTGASPIFPLCRMNCPTNHHASILSLILF</sequence>
<comment type="caution">
    <text evidence="1">The sequence shown here is derived from an EMBL/GenBank/DDBJ whole genome shotgun (WGS) entry which is preliminary data.</text>
</comment>
<dbReference type="AlphaFoldDB" id="A0A133KSV2"/>
<name>A0A133KSV2_HEYCO</name>
<evidence type="ECO:0000313" key="1">
    <source>
        <dbReference type="EMBL" id="KWZ82597.1"/>
    </source>
</evidence>
<organism evidence="1 2">
    <name type="scientific">Heyndrickxia coagulans</name>
    <name type="common">Weizmannia coagulans</name>
    <dbReference type="NCBI Taxonomy" id="1398"/>
    <lineage>
        <taxon>Bacteria</taxon>
        <taxon>Bacillati</taxon>
        <taxon>Bacillota</taxon>
        <taxon>Bacilli</taxon>
        <taxon>Bacillales</taxon>
        <taxon>Bacillaceae</taxon>
        <taxon>Heyndrickxia</taxon>
    </lineage>
</organism>
<dbReference type="Proteomes" id="UP000070376">
    <property type="component" value="Unassembled WGS sequence"/>
</dbReference>
<proteinExistence type="predicted"/>
<evidence type="ECO:0000313" key="2">
    <source>
        <dbReference type="Proteomes" id="UP000070376"/>
    </source>
</evidence>
<accession>A0A133KSV2</accession>
<dbReference type="EMBL" id="LRPN01000051">
    <property type="protein sequence ID" value="KWZ82597.1"/>
    <property type="molecule type" value="Genomic_DNA"/>
</dbReference>
<gene>
    <name evidence="1" type="ORF">HMPREF3213_01675</name>
</gene>